<feature type="domain" description="ABC transporter" evidence="8">
    <location>
        <begin position="295"/>
        <end position="493"/>
    </location>
</feature>
<feature type="domain" description="ABC transmembrane type-1" evidence="9">
    <location>
        <begin position="1"/>
        <end position="255"/>
    </location>
</feature>
<dbReference type="GO" id="GO:0016020">
    <property type="term" value="C:membrane"/>
    <property type="evidence" value="ECO:0007669"/>
    <property type="project" value="InterPro"/>
</dbReference>
<reference evidence="10 11" key="1">
    <citation type="submission" date="2023-04" db="EMBL/GenBank/DDBJ databases">
        <title>Colletotrichum tabacum stain YC1 causing leaf anthracnose on Nicotiana tabacum(L.) cv.</title>
        <authorList>
            <person name="Ji Z."/>
            <person name="Wang M."/>
            <person name="Zhang J."/>
            <person name="Wang N."/>
            <person name="Zhou Z."/>
        </authorList>
    </citation>
    <scope>NUCLEOTIDE SEQUENCE [LARGE SCALE GENOMIC DNA]</scope>
    <source>
        <strain evidence="10 11">YC1</strain>
    </source>
</reference>
<dbReference type="GO" id="GO:0140359">
    <property type="term" value="F:ABC-type transporter activity"/>
    <property type="evidence" value="ECO:0007669"/>
    <property type="project" value="InterPro"/>
</dbReference>
<evidence type="ECO:0000256" key="2">
    <source>
        <dbReference type="ARBA" id="ARBA00022692"/>
    </source>
</evidence>
<dbReference type="PROSITE" id="PS50893">
    <property type="entry name" value="ABC_TRANSPORTER_2"/>
    <property type="match status" value="1"/>
</dbReference>
<dbReference type="SUPFAM" id="SSF90123">
    <property type="entry name" value="ABC transporter transmembrane region"/>
    <property type="match status" value="1"/>
</dbReference>
<dbReference type="Pfam" id="PF00664">
    <property type="entry name" value="ABC_membrane"/>
    <property type="match status" value="1"/>
</dbReference>
<evidence type="ECO:0000259" key="9">
    <source>
        <dbReference type="PROSITE" id="PS50929"/>
    </source>
</evidence>
<keyword evidence="1" id="KW-0813">Transport</keyword>
<dbReference type="InterPro" id="IPR036640">
    <property type="entry name" value="ABC1_TM_sf"/>
</dbReference>
<dbReference type="Proteomes" id="UP001327957">
    <property type="component" value="Unassembled WGS sequence"/>
</dbReference>
<accession>A0AAV9T8A1</accession>
<keyword evidence="5 7" id="KW-1133">Transmembrane helix</keyword>
<dbReference type="InterPro" id="IPR027417">
    <property type="entry name" value="P-loop_NTPase"/>
</dbReference>
<comment type="caution">
    <text evidence="10">The sequence shown here is derived from an EMBL/GenBank/DDBJ whole genome shotgun (WGS) entry which is preliminary data.</text>
</comment>
<dbReference type="PANTHER" id="PTHR24223">
    <property type="entry name" value="ATP-BINDING CASSETTE SUB-FAMILY C"/>
    <property type="match status" value="1"/>
</dbReference>
<evidence type="ECO:0000313" key="10">
    <source>
        <dbReference type="EMBL" id="KAK6215518.1"/>
    </source>
</evidence>
<protein>
    <submittedName>
        <fullName evidence="10">Rapamycin complex subunit LST8 target</fullName>
    </submittedName>
</protein>
<dbReference type="PROSITE" id="PS50929">
    <property type="entry name" value="ABC_TM1F"/>
    <property type="match status" value="1"/>
</dbReference>
<dbReference type="GO" id="GO:0016887">
    <property type="term" value="F:ATP hydrolysis activity"/>
    <property type="evidence" value="ECO:0007669"/>
    <property type="project" value="InterPro"/>
</dbReference>
<keyword evidence="11" id="KW-1185">Reference proteome</keyword>
<evidence type="ECO:0000313" key="11">
    <source>
        <dbReference type="Proteomes" id="UP001327957"/>
    </source>
</evidence>
<keyword evidence="2 7" id="KW-0812">Transmembrane</keyword>
<evidence type="ECO:0000256" key="3">
    <source>
        <dbReference type="ARBA" id="ARBA00022741"/>
    </source>
</evidence>
<gene>
    <name evidence="10" type="ORF">QIS74_08537</name>
</gene>
<dbReference type="InterPro" id="IPR011527">
    <property type="entry name" value="ABC1_TM_dom"/>
</dbReference>
<name>A0AAV9T8A1_9PEZI</name>
<feature type="transmembrane region" description="Helical" evidence="7">
    <location>
        <begin position="12"/>
        <end position="32"/>
    </location>
</feature>
<keyword evidence="4" id="KW-0067">ATP-binding</keyword>
<dbReference type="SUPFAM" id="SSF52540">
    <property type="entry name" value="P-loop containing nucleoside triphosphate hydrolases"/>
    <property type="match status" value="1"/>
</dbReference>
<keyword evidence="3" id="KW-0547">Nucleotide-binding</keyword>
<dbReference type="Gene3D" id="1.20.1560.10">
    <property type="entry name" value="ABC transporter type 1, transmembrane domain"/>
    <property type="match status" value="1"/>
</dbReference>
<dbReference type="EMBL" id="JASAOK010000043">
    <property type="protein sequence ID" value="KAK6215518.1"/>
    <property type="molecule type" value="Genomic_DNA"/>
</dbReference>
<dbReference type="Pfam" id="PF00005">
    <property type="entry name" value="ABC_tran"/>
    <property type="match status" value="1"/>
</dbReference>
<dbReference type="InterPro" id="IPR050173">
    <property type="entry name" value="ABC_transporter_C-like"/>
</dbReference>
<evidence type="ECO:0000256" key="7">
    <source>
        <dbReference type="SAM" id="Phobius"/>
    </source>
</evidence>
<evidence type="ECO:0000256" key="5">
    <source>
        <dbReference type="ARBA" id="ARBA00022989"/>
    </source>
</evidence>
<evidence type="ECO:0000256" key="4">
    <source>
        <dbReference type="ARBA" id="ARBA00022840"/>
    </source>
</evidence>
<evidence type="ECO:0000259" key="8">
    <source>
        <dbReference type="PROSITE" id="PS50893"/>
    </source>
</evidence>
<dbReference type="Gene3D" id="3.40.50.300">
    <property type="entry name" value="P-loop containing nucleotide triphosphate hydrolases"/>
    <property type="match status" value="1"/>
</dbReference>
<evidence type="ECO:0000256" key="1">
    <source>
        <dbReference type="ARBA" id="ARBA00022448"/>
    </source>
</evidence>
<evidence type="ECO:0000256" key="6">
    <source>
        <dbReference type="ARBA" id="ARBA00023136"/>
    </source>
</evidence>
<keyword evidence="6 7" id="KW-0472">Membrane</keyword>
<feature type="transmembrane region" description="Helical" evidence="7">
    <location>
        <begin position="102"/>
        <end position="128"/>
    </location>
</feature>
<sequence length="493" mass="52996">MVDFVPTRAHAYAFGFVALGLAEAFLAHLFCLHLTVKMLQASHGLWECALRRLVVAPMSFLQTIPLGTMMDRLSRDVYMVDRGLIEATRSAMLHLSRLLSGLSLMLVMQLKLAVVVVPGLAAVIAMMLHYAPRLKSIRCREADLRAHANAASSEVIEGADCIYVYKTEPWARSFLGERLDVCSNARFLAAANLRWLEVRLDGIMTCIIATTGLVVVWTSSRIPLSPTIVGLIMSQVLVLPASLRQGMRFSTSALHHTVAIDRLVSYATEPPREGEVLRPSSSGAVGSSWPAAGEIRLEKVSASHGQGGILDTATAALHDITLEIPAGMHVAVVGPTGAGKSTFVSLLLRLLDPSSGTLAVDDLSITDVPLQRLRSHVTAVPHDVVPIPCSTIRDNVDPERRHSDADVYRVMSALDTLAGLGGATPLDLDAAANCISAGTARAQLLGLARVLLQEPRICVLDEALDTLGVSADVRVMQRVRKTLWGSTIVAVTH</sequence>
<dbReference type="AlphaFoldDB" id="A0AAV9T8A1"/>
<organism evidence="10 11">
    <name type="scientific">Colletotrichum tabaci</name>
    <dbReference type="NCBI Taxonomy" id="1209068"/>
    <lineage>
        <taxon>Eukaryota</taxon>
        <taxon>Fungi</taxon>
        <taxon>Dikarya</taxon>
        <taxon>Ascomycota</taxon>
        <taxon>Pezizomycotina</taxon>
        <taxon>Sordariomycetes</taxon>
        <taxon>Hypocreomycetidae</taxon>
        <taxon>Glomerellales</taxon>
        <taxon>Glomerellaceae</taxon>
        <taxon>Colletotrichum</taxon>
        <taxon>Colletotrichum destructivum species complex</taxon>
    </lineage>
</organism>
<dbReference type="PANTHER" id="PTHR24223:SF451">
    <property type="entry name" value="AFR432WP"/>
    <property type="match status" value="1"/>
</dbReference>
<dbReference type="InterPro" id="IPR003439">
    <property type="entry name" value="ABC_transporter-like_ATP-bd"/>
</dbReference>
<dbReference type="GO" id="GO:0005524">
    <property type="term" value="F:ATP binding"/>
    <property type="evidence" value="ECO:0007669"/>
    <property type="project" value="UniProtKB-KW"/>
</dbReference>
<proteinExistence type="predicted"/>